<accession>A0ABW4MEB6</accession>
<keyword evidence="3" id="KW-1185">Reference proteome</keyword>
<dbReference type="Proteomes" id="UP001597215">
    <property type="component" value="Unassembled WGS sequence"/>
</dbReference>
<name>A0ABW4MEB6_9SPHN</name>
<sequence length="151" mass="16013">MNRKKDWLVAVALSFGMIGAAHSAIYMKYEGIKGDAAASTGEAPKDIAPKPAEPQKGLLLPAVQKASDISPDVPPPAPRSKPQVAAGDINGDGRADAHIRQGTMSVRKAGEKPLENSSQAPRGKHFRDAKLTPRKAGEGQRRTSGQIRTNQ</sequence>
<dbReference type="EMBL" id="JBHUEL010000008">
    <property type="protein sequence ID" value="MFD1767001.1"/>
    <property type="molecule type" value="Genomic_DNA"/>
</dbReference>
<comment type="caution">
    <text evidence="2">The sequence shown here is derived from an EMBL/GenBank/DDBJ whole genome shotgun (WGS) entry which is preliminary data.</text>
</comment>
<feature type="compositionally biased region" description="Polar residues" evidence="1">
    <location>
        <begin position="142"/>
        <end position="151"/>
    </location>
</feature>
<organism evidence="2 3">
    <name type="scientific">Sphingorhabdus buctiana</name>
    <dbReference type="NCBI Taxonomy" id="1508805"/>
    <lineage>
        <taxon>Bacteria</taxon>
        <taxon>Pseudomonadati</taxon>
        <taxon>Pseudomonadota</taxon>
        <taxon>Alphaproteobacteria</taxon>
        <taxon>Sphingomonadales</taxon>
        <taxon>Sphingomonadaceae</taxon>
        <taxon>Sphingorhabdus</taxon>
    </lineage>
</organism>
<evidence type="ECO:0000313" key="2">
    <source>
        <dbReference type="EMBL" id="MFD1767001.1"/>
    </source>
</evidence>
<proteinExistence type="predicted"/>
<protein>
    <submittedName>
        <fullName evidence="2">Uncharacterized protein</fullName>
    </submittedName>
</protein>
<feature type="region of interest" description="Disordered" evidence="1">
    <location>
        <begin position="37"/>
        <end position="151"/>
    </location>
</feature>
<gene>
    <name evidence="2" type="ORF">ACFSAG_09115</name>
</gene>
<dbReference type="RefSeq" id="WP_381513825.1">
    <property type="nucleotide sequence ID" value="NZ_JBHUEL010000008.1"/>
</dbReference>
<evidence type="ECO:0000313" key="3">
    <source>
        <dbReference type="Proteomes" id="UP001597215"/>
    </source>
</evidence>
<evidence type="ECO:0000256" key="1">
    <source>
        <dbReference type="SAM" id="MobiDB-lite"/>
    </source>
</evidence>
<reference evidence="3" key="1">
    <citation type="journal article" date="2019" name="Int. J. Syst. Evol. Microbiol.">
        <title>The Global Catalogue of Microorganisms (GCM) 10K type strain sequencing project: providing services to taxonomists for standard genome sequencing and annotation.</title>
        <authorList>
            <consortium name="The Broad Institute Genomics Platform"/>
            <consortium name="The Broad Institute Genome Sequencing Center for Infectious Disease"/>
            <person name="Wu L."/>
            <person name="Ma J."/>
        </authorList>
    </citation>
    <scope>NUCLEOTIDE SEQUENCE [LARGE SCALE GENOMIC DNA]</scope>
    <source>
        <strain evidence="3">CGMCC 1.12449</strain>
    </source>
</reference>
<feature type="compositionally biased region" description="Basic and acidic residues" evidence="1">
    <location>
        <begin position="126"/>
        <end position="141"/>
    </location>
</feature>